<gene>
    <name evidence="1" type="ORF">CINCED_3A011421</name>
</gene>
<evidence type="ECO:0000313" key="2">
    <source>
        <dbReference type="Proteomes" id="UP000325440"/>
    </source>
</evidence>
<evidence type="ECO:0000313" key="1">
    <source>
        <dbReference type="EMBL" id="VVC38788.1"/>
    </source>
</evidence>
<proteinExistence type="predicted"/>
<dbReference type="Proteomes" id="UP000325440">
    <property type="component" value="Unassembled WGS sequence"/>
</dbReference>
<keyword evidence="2" id="KW-1185">Reference proteome</keyword>
<dbReference type="EMBL" id="CABPRJ010001499">
    <property type="protein sequence ID" value="VVC38788.1"/>
    <property type="molecule type" value="Genomic_DNA"/>
</dbReference>
<protein>
    <submittedName>
        <fullName evidence="1">Uncharacterized protein</fullName>
    </submittedName>
</protein>
<dbReference type="AlphaFoldDB" id="A0A5E4N4Q7"/>
<dbReference type="PROSITE" id="PS51257">
    <property type="entry name" value="PROKAR_LIPOPROTEIN"/>
    <property type="match status" value="1"/>
</dbReference>
<name>A0A5E4N4Q7_9HEMI</name>
<sequence>MAQMVKQFYQIVRVYALYPVRAFSVGVSPSGAACRPVAVAAVVGGHRQQGARTYYYVSPGTPREMFARLVVEALTPLADCRSDQTFPQSRSSFRRPCSSRLLFIEYCRPPSSSPPPARTSFSTAPLTYRFHHAYLTLDLRILLW</sequence>
<organism evidence="1 2">
    <name type="scientific">Cinara cedri</name>
    <dbReference type="NCBI Taxonomy" id="506608"/>
    <lineage>
        <taxon>Eukaryota</taxon>
        <taxon>Metazoa</taxon>
        <taxon>Ecdysozoa</taxon>
        <taxon>Arthropoda</taxon>
        <taxon>Hexapoda</taxon>
        <taxon>Insecta</taxon>
        <taxon>Pterygota</taxon>
        <taxon>Neoptera</taxon>
        <taxon>Paraneoptera</taxon>
        <taxon>Hemiptera</taxon>
        <taxon>Sternorrhyncha</taxon>
        <taxon>Aphidomorpha</taxon>
        <taxon>Aphidoidea</taxon>
        <taxon>Aphididae</taxon>
        <taxon>Lachninae</taxon>
        <taxon>Cinara</taxon>
    </lineage>
</organism>
<accession>A0A5E4N4Q7</accession>
<reference evidence="1 2" key="1">
    <citation type="submission" date="2019-08" db="EMBL/GenBank/DDBJ databases">
        <authorList>
            <person name="Alioto T."/>
            <person name="Alioto T."/>
            <person name="Gomez Garrido J."/>
        </authorList>
    </citation>
    <scope>NUCLEOTIDE SEQUENCE [LARGE SCALE GENOMIC DNA]</scope>
</reference>